<protein>
    <submittedName>
        <fullName evidence="2">Uncharacterized protein</fullName>
    </submittedName>
</protein>
<comment type="caution">
    <text evidence="2">The sequence shown here is derived from an EMBL/GenBank/DDBJ whole genome shotgun (WGS) entry which is preliminary data.</text>
</comment>
<keyword evidence="3" id="KW-1185">Reference proteome</keyword>
<name>A0A834SRE2_9FABA</name>
<evidence type="ECO:0000313" key="3">
    <source>
        <dbReference type="Proteomes" id="UP000634136"/>
    </source>
</evidence>
<keyword evidence="1" id="KW-0175">Coiled coil</keyword>
<dbReference type="AlphaFoldDB" id="A0A834SRE2"/>
<evidence type="ECO:0000256" key="1">
    <source>
        <dbReference type="SAM" id="Coils"/>
    </source>
</evidence>
<dbReference type="Proteomes" id="UP000634136">
    <property type="component" value="Unassembled WGS sequence"/>
</dbReference>
<dbReference type="EMBL" id="JAAIUW010000013">
    <property type="protein sequence ID" value="KAF7801989.1"/>
    <property type="molecule type" value="Genomic_DNA"/>
</dbReference>
<reference evidence="2" key="1">
    <citation type="submission" date="2020-09" db="EMBL/GenBank/DDBJ databases">
        <title>Genome-Enabled Discovery of Anthraquinone Biosynthesis in Senna tora.</title>
        <authorList>
            <person name="Kang S.-H."/>
            <person name="Pandey R.P."/>
            <person name="Lee C.-M."/>
            <person name="Sim J.-S."/>
            <person name="Jeong J.-T."/>
            <person name="Choi B.-S."/>
            <person name="Jung M."/>
            <person name="Ginzburg D."/>
            <person name="Zhao K."/>
            <person name="Won S.Y."/>
            <person name="Oh T.-J."/>
            <person name="Yu Y."/>
            <person name="Kim N.-H."/>
            <person name="Lee O.R."/>
            <person name="Lee T.-H."/>
            <person name="Bashyal P."/>
            <person name="Kim T.-S."/>
            <person name="Lee W.-H."/>
            <person name="Kawkins C."/>
            <person name="Kim C.-K."/>
            <person name="Kim J.S."/>
            <person name="Ahn B.O."/>
            <person name="Rhee S.Y."/>
            <person name="Sohng J.K."/>
        </authorList>
    </citation>
    <scope>NUCLEOTIDE SEQUENCE</scope>
    <source>
        <tissue evidence="2">Leaf</tissue>
    </source>
</reference>
<organism evidence="2 3">
    <name type="scientific">Senna tora</name>
    <dbReference type="NCBI Taxonomy" id="362788"/>
    <lineage>
        <taxon>Eukaryota</taxon>
        <taxon>Viridiplantae</taxon>
        <taxon>Streptophyta</taxon>
        <taxon>Embryophyta</taxon>
        <taxon>Tracheophyta</taxon>
        <taxon>Spermatophyta</taxon>
        <taxon>Magnoliopsida</taxon>
        <taxon>eudicotyledons</taxon>
        <taxon>Gunneridae</taxon>
        <taxon>Pentapetalae</taxon>
        <taxon>rosids</taxon>
        <taxon>fabids</taxon>
        <taxon>Fabales</taxon>
        <taxon>Fabaceae</taxon>
        <taxon>Caesalpinioideae</taxon>
        <taxon>Cassia clade</taxon>
        <taxon>Senna</taxon>
    </lineage>
</organism>
<evidence type="ECO:0000313" key="2">
    <source>
        <dbReference type="EMBL" id="KAF7801989.1"/>
    </source>
</evidence>
<feature type="coiled-coil region" evidence="1">
    <location>
        <begin position="334"/>
        <end position="387"/>
    </location>
</feature>
<sequence>MFSTFHVVLSSYFGADSSTNKPFAFFCLPRASALQFLLPCCRVLVFQCRSPTFLLQSKFLLAQELSRPLISKGSSVTFIARVFLFSAIVLVFSDMTQADSEATPFGEKDASSSPPFAYNPAEIDWRYEEEHLGKVKTRAPVDFSRVRQTSSFYVPTKEDLPLVLAPYCRSRFYGIVGNSEASLRVMSTDESKAARLLSVEEKDLSSLQASIVKAAPLSYLYRPDDSATPLAGNSSTTPLKARAPPQEATRTLWQANKRPFVVEAARKEVGLNLFKGGTTAFLSVMKKVVSRVGSVRLSSTLDMIGMIGVQARSERSCTKLLRITVEHYELSTQVAQLKAISESVDREIDRLKDELQELQRLFNSRKEKYQEQQVSKLEAEVQKVRDARAKSLTLNNALYLAKCAFYNATRELQSGNPLLRIGQIDYLKEPFGQMVEEEDMARDVTEEEIMPNTRGETFVSVAGGVPANVEGSGIIVSSLPEEVVKERGVEDGGVVAAMLVVMPPSAPS</sequence>
<accession>A0A834SRE2</accession>
<proteinExistence type="predicted"/>
<gene>
    <name evidence="2" type="ORF">G2W53_041100</name>
</gene>